<dbReference type="InterPro" id="IPR045853">
    <property type="entry name" value="Pep_chain_release_fac_I_sf"/>
</dbReference>
<keyword evidence="4" id="KW-0378">Hydrolase</keyword>
<evidence type="ECO:0000256" key="2">
    <source>
        <dbReference type="SAM" id="MobiDB-lite"/>
    </source>
</evidence>
<name>A0A538SGU8_UNCEI</name>
<dbReference type="PROSITE" id="PS00745">
    <property type="entry name" value="RF_PROK_I"/>
    <property type="match status" value="1"/>
</dbReference>
<feature type="domain" description="Prokaryotic-type class I peptide chain release factors" evidence="3">
    <location>
        <begin position="28"/>
        <end position="44"/>
    </location>
</feature>
<dbReference type="Pfam" id="PF00472">
    <property type="entry name" value="RF-1"/>
    <property type="match status" value="1"/>
</dbReference>
<accession>A0A538SGU8</accession>
<comment type="similarity">
    <text evidence="1">Belongs to the prokaryotic/mitochondrial release factor family.</text>
</comment>
<dbReference type="AlphaFoldDB" id="A0A538SGU8"/>
<evidence type="ECO:0000256" key="1">
    <source>
        <dbReference type="ARBA" id="ARBA00010835"/>
    </source>
</evidence>
<dbReference type="SUPFAM" id="SSF75620">
    <property type="entry name" value="Release factor"/>
    <property type="match status" value="1"/>
</dbReference>
<feature type="region of interest" description="Disordered" evidence="2">
    <location>
        <begin position="108"/>
        <end position="152"/>
    </location>
</feature>
<protein>
    <submittedName>
        <fullName evidence="4">Aminoacyl-tRNA hydrolase</fullName>
        <ecNumber evidence="4">3.1.1.29</ecNumber>
    </submittedName>
</protein>
<reference evidence="4 5" key="1">
    <citation type="journal article" date="2019" name="Nat. Microbiol.">
        <title>Mediterranean grassland soil C-N compound turnover is dependent on rainfall and depth, and is mediated by genomically divergent microorganisms.</title>
        <authorList>
            <person name="Diamond S."/>
            <person name="Andeer P.F."/>
            <person name="Li Z."/>
            <person name="Crits-Christoph A."/>
            <person name="Burstein D."/>
            <person name="Anantharaman K."/>
            <person name="Lane K.R."/>
            <person name="Thomas B.C."/>
            <person name="Pan C."/>
            <person name="Northen T.R."/>
            <person name="Banfield J.F."/>
        </authorList>
    </citation>
    <scope>NUCLEOTIDE SEQUENCE [LARGE SCALE GENOMIC DNA]</scope>
    <source>
        <strain evidence="4">WS_1</strain>
    </source>
</reference>
<dbReference type="PANTHER" id="PTHR47814:SF1">
    <property type="entry name" value="PEPTIDYL-TRNA HYDROLASE ARFB"/>
    <property type="match status" value="1"/>
</dbReference>
<feature type="compositionally biased region" description="Basic residues" evidence="2">
    <location>
        <begin position="128"/>
        <end position="138"/>
    </location>
</feature>
<dbReference type="GO" id="GO:0072344">
    <property type="term" value="P:rescue of stalled ribosome"/>
    <property type="evidence" value="ECO:0007669"/>
    <property type="project" value="TreeGrafter"/>
</dbReference>
<organism evidence="4 5">
    <name type="scientific">Eiseniibacteriota bacterium</name>
    <dbReference type="NCBI Taxonomy" id="2212470"/>
    <lineage>
        <taxon>Bacteria</taxon>
        <taxon>Candidatus Eiseniibacteriota</taxon>
    </lineage>
</organism>
<evidence type="ECO:0000313" key="5">
    <source>
        <dbReference type="Proteomes" id="UP000316292"/>
    </source>
</evidence>
<dbReference type="NCBIfam" id="NF006718">
    <property type="entry name" value="PRK09256.1"/>
    <property type="match status" value="1"/>
</dbReference>
<proteinExistence type="inferred from homology"/>
<dbReference type="EMBL" id="VBOR01000031">
    <property type="protein sequence ID" value="TMQ50593.1"/>
    <property type="molecule type" value="Genomic_DNA"/>
</dbReference>
<dbReference type="InterPro" id="IPR000352">
    <property type="entry name" value="Pep_chain_release_fac_I"/>
</dbReference>
<dbReference type="GO" id="GO:0003747">
    <property type="term" value="F:translation release factor activity"/>
    <property type="evidence" value="ECO:0007669"/>
    <property type="project" value="InterPro"/>
</dbReference>
<dbReference type="PANTHER" id="PTHR47814">
    <property type="entry name" value="PEPTIDYL-TRNA HYDROLASE ARFB"/>
    <property type="match status" value="1"/>
</dbReference>
<sequence>MSPEDPESGHGSTPNLVPLREIEFQTSRAGGPGGQNVNKVETKVEARWKVEDSAAFTPAEIARIQSALHSRIGPGGFLRVVSQRHRSQSRNKEAALERLRSLVARALLPKKERKATKPTLGSAESRIAKKKRRGRIKQLRTGPAAAQESQEE</sequence>
<dbReference type="Gene3D" id="3.30.160.20">
    <property type="match status" value="1"/>
</dbReference>
<dbReference type="GO" id="GO:0004045">
    <property type="term" value="F:peptidyl-tRNA hydrolase activity"/>
    <property type="evidence" value="ECO:0007669"/>
    <property type="project" value="UniProtKB-EC"/>
</dbReference>
<gene>
    <name evidence="4" type="ORF">E6K71_02200</name>
</gene>
<dbReference type="EC" id="3.1.1.29" evidence="4"/>
<evidence type="ECO:0000259" key="3">
    <source>
        <dbReference type="PROSITE" id="PS00745"/>
    </source>
</evidence>
<dbReference type="GO" id="GO:0043022">
    <property type="term" value="F:ribosome binding"/>
    <property type="evidence" value="ECO:0007669"/>
    <property type="project" value="TreeGrafter"/>
</dbReference>
<evidence type="ECO:0000313" key="4">
    <source>
        <dbReference type="EMBL" id="TMQ50593.1"/>
    </source>
</evidence>
<dbReference type="Proteomes" id="UP000316292">
    <property type="component" value="Unassembled WGS sequence"/>
</dbReference>
<comment type="caution">
    <text evidence="4">The sequence shown here is derived from an EMBL/GenBank/DDBJ whole genome shotgun (WGS) entry which is preliminary data.</text>
</comment>